<name>A0A7V8RW63_9MYCO</name>
<keyword evidence="4" id="KW-1185">Reference proteome</keyword>
<dbReference type="InterPro" id="IPR038056">
    <property type="entry name" value="YjbR-like_sf"/>
</dbReference>
<dbReference type="Gene3D" id="3.90.1150.30">
    <property type="match status" value="1"/>
</dbReference>
<gene>
    <name evidence="1" type="ORF">AN908_15495</name>
    <name evidence="2" type="ORF">AN912_08180</name>
</gene>
<evidence type="ECO:0000313" key="2">
    <source>
        <dbReference type="EMBL" id="KPG35094.1"/>
    </source>
</evidence>
<keyword evidence="1" id="KW-0808">Transferase</keyword>
<dbReference type="EMBL" id="LJFS01000008">
    <property type="protein sequence ID" value="KPG35094.1"/>
    <property type="molecule type" value="Genomic_DNA"/>
</dbReference>
<dbReference type="Pfam" id="PF04237">
    <property type="entry name" value="YjbR"/>
    <property type="match status" value="1"/>
</dbReference>
<dbReference type="KEGG" id="miz:BAB75_17835"/>
<reference evidence="3 4" key="1">
    <citation type="submission" date="2015-09" db="EMBL/GenBank/DDBJ databases">
        <title>Genome Sequences of Mycobacterium immunogenum Isolates, Recuperated from a Chloraminated Drinking Water Distribution System Simulator Subjected to Episodes of Nitrification.</title>
        <authorList>
            <person name="Gomez-Alvarez V."/>
            <person name="Revetta R.P."/>
        </authorList>
    </citation>
    <scope>NUCLEOTIDE SEQUENCE [LARGE SCALE GENOMIC DNA]</scope>
    <source>
        <strain evidence="1 3">H008</strain>
        <strain evidence="2 4">H076</strain>
    </source>
</reference>
<comment type="caution">
    <text evidence="1">The sequence shown here is derived from an EMBL/GenBank/DDBJ whole genome shotgun (WGS) entry which is preliminary data.</text>
</comment>
<dbReference type="EMBL" id="LJFO01000008">
    <property type="protein sequence ID" value="KPG09735.1"/>
    <property type="molecule type" value="Genomic_DNA"/>
</dbReference>
<evidence type="ECO:0000313" key="3">
    <source>
        <dbReference type="Proteomes" id="UP000037843"/>
    </source>
</evidence>
<sequence>MGTHPIMFTDDDPGLAELRELALALPEAVEQISWGRPVFKAGTTKAGKIFAMFGGNAKGDAKGAMVAYPYSVLVKVDESERPALLQDERFYYPAYMGPYGWLGLDFATAEVDWNEVAELLDASYRSIATKRLITLLDQPG</sequence>
<dbReference type="GO" id="GO:0016740">
    <property type="term" value="F:transferase activity"/>
    <property type="evidence" value="ECO:0007669"/>
    <property type="project" value="UniProtKB-KW"/>
</dbReference>
<dbReference type="GeneID" id="45765731"/>
<dbReference type="InterPro" id="IPR058532">
    <property type="entry name" value="YjbR/MT2646/Rv2570-like"/>
</dbReference>
<dbReference type="SUPFAM" id="SSF142906">
    <property type="entry name" value="YjbR-like"/>
    <property type="match status" value="1"/>
</dbReference>
<protein>
    <submittedName>
        <fullName evidence="1">Phosphoribosylglycinamide formyltransferase</fullName>
    </submittedName>
</protein>
<proteinExistence type="predicted"/>
<dbReference type="Proteomes" id="UP000037843">
    <property type="component" value="Unassembled WGS sequence"/>
</dbReference>
<evidence type="ECO:0000313" key="1">
    <source>
        <dbReference type="EMBL" id="KPG09735.1"/>
    </source>
</evidence>
<dbReference type="Proteomes" id="UP000037962">
    <property type="component" value="Unassembled WGS sequence"/>
</dbReference>
<accession>A0A7V8RW63</accession>
<dbReference type="RefSeq" id="WP_043078648.1">
    <property type="nucleotide sequence ID" value="NZ_CP011530.1"/>
</dbReference>
<dbReference type="AlphaFoldDB" id="A0A7V8RW63"/>
<dbReference type="OrthoDB" id="8479417at2"/>
<organism evidence="1 3">
    <name type="scientific">Mycobacteroides immunogenum</name>
    <dbReference type="NCBI Taxonomy" id="83262"/>
    <lineage>
        <taxon>Bacteria</taxon>
        <taxon>Bacillati</taxon>
        <taxon>Actinomycetota</taxon>
        <taxon>Actinomycetes</taxon>
        <taxon>Mycobacteriales</taxon>
        <taxon>Mycobacteriaceae</taxon>
        <taxon>Mycobacteroides</taxon>
    </lineage>
</organism>
<evidence type="ECO:0000313" key="4">
    <source>
        <dbReference type="Proteomes" id="UP000037962"/>
    </source>
</evidence>